<evidence type="ECO:0000259" key="2">
    <source>
        <dbReference type="Pfam" id="PF01370"/>
    </source>
</evidence>
<dbReference type="RefSeq" id="WP_209138546.1">
    <property type="nucleotide sequence ID" value="NZ_JAGHKO010000001.1"/>
</dbReference>
<gene>
    <name evidence="3" type="ORF">J7I42_09550</name>
</gene>
<keyword evidence="4" id="KW-1185">Reference proteome</keyword>
<dbReference type="SUPFAM" id="SSF51735">
    <property type="entry name" value="NAD(P)-binding Rossmann-fold domains"/>
    <property type="match status" value="1"/>
</dbReference>
<comment type="similarity">
    <text evidence="1">Belongs to the NAD(P)-dependent epimerase/dehydratase family.</text>
</comment>
<evidence type="ECO:0000313" key="3">
    <source>
        <dbReference type="EMBL" id="MBO9200505.1"/>
    </source>
</evidence>
<organism evidence="3 4">
    <name type="scientific">Niastella soli</name>
    <dbReference type="NCBI Taxonomy" id="2821487"/>
    <lineage>
        <taxon>Bacteria</taxon>
        <taxon>Pseudomonadati</taxon>
        <taxon>Bacteroidota</taxon>
        <taxon>Chitinophagia</taxon>
        <taxon>Chitinophagales</taxon>
        <taxon>Chitinophagaceae</taxon>
        <taxon>Niastella</taxon>
    </lineage>
</organism>
<dbReference type="Proteomes" id="UP000677244">
    <property type="component" value="Unassembled WGS sequence"/>
</dbReference>
<protein>
    <submittedName>
        <fullName evidence="3">NAD-dependent epimerase/dehydratase family protein</fullName>
    </submittedName>
</protein>
<dbReference type="Pfam" id="PF01370">
    <property type="entry name" value="Epimerase"/>
    <property type="match status" value="1"/>
</dbReference>
<dbReference type="Gene3D" id="3.40.50.720">
    <property type="entry name" value="NAD(P)-binding Rossmann-like Domain"/>
    <property type="match status" value="1"/>
</dbReference>
<evidence type="ECO:0000313" key="4">
    <source>
        <dbReference type="Proteomes" id="UP000677244"/>
    </source>
</evidence>
<dbReference type="InterPro" id="IPR001509">
    <property type="entry name" value="Epimerase_deHydtase"/>
</dbReference>
<accession>A0ABS3YRJ4</accession>
<evidence type="ECO:0000256" key="1">
    <source>
        <dbReference type="ARBA" id="ARBA00007637"/>
    </source>
</evidence>
<dbReference type="InterPro" id="IPR036291">
    <property type="entry name" value="NAD(P)-bd_dom_sf"/>
</dbReference>
<feature type="domain" description="NAD-dependent epimerase/dehydratase" evidence="2">
    <location>
        <begin position="17"/>
        <end position="257"/>
    </location>
</feature>
<dbReference type="Gene3D" id="3.90.25.10">
    <property type="entry name" value="UDP-galactose 4-epimerase, domain 1"/>
    <property type="match status" value="1"/>
</dbReference>
<dbReference type="EMBL" id="JAGHKO010000001">
    <property type="protein sequence ID" value="MBO9200505.1"/>
    <property type="molecule type" value="Genomic_DNA"/>
</dbReference>
<comment type="caution">
    <text evidence="3">The sequence shown here is derived from an EMBL/GenBank/DDBJ whole genome shotgun (WGS) entry which is preliminary data.</text>
</comment>
<proteinExistence type="inferred from homology"/>
<reference evidence="3 4" key="1">
    <citation type="submission" date="2021-03" db="EMBL/GenBank/DDBJ databases">
        <title>Assistant Professor.</title>
        <authorList>
            <person name="Huq M.A."/>
        </authorList>
    </citation>
    <scope>NUCLEOTIDE SEQUENCE [LARGE SCALE GENOMIC DNA]</scope>
    <source>
        <strain evidence="3 4">MAH-29</strain>
    </source>
</reference>
<name>A0ABS3YRJ4_9BACT</name>
<dbReference type="PANTHER" id="PTHR43000">
    <property type="entry name" value="DTDP-D-GLUCOSE 4,6-DEHYDRATASE-RELATED"/>
    <property type="match status" value="1"/>
</dbReference>
<sequence length="355" mass="39737">MKLTAAQYEKIAASTFLVTGGAGFIGSHIAEYLLNAGARKVRVLDNMASGHFRNMAPFANHPHFEFVEGDIRNVDACRIACKGINYVVQEAPLGAITISVKDPILSGSEDASGFLNLLVAAYEAKVNRFVYASSSCLYGNNDEASKTGKKTVEPLSSISAPQYIEEQYAALFTRLYGMETIGLRYFNVFGQRHDPQSEYAADIPKFVMQFMRHESPIINETNEYVSNYTYVENVVEANVLALLTTDPNAVNQVYNIGVEERTPLDQLAMHLREFLSAFDISINTVQLTQKHTLNDSTHPIAFIDKARTLLGYNPSYSLRNGLLKSISWYWAYLPLYNKEIQEKTHQRQFANALSI</sequence>